<organism evidence="2 3">
    <name type="scientific">Sphingoaurantiacus capsulatus</name>
    <dbReference type="NCBI Taxonomy" id="1771310"/>
    <lineage>
        <taxon>Bacteria</taxon>
        <taxon>Pseudomonadati</taxon>
        <taxon>Pseudomonadota</taxon>
        <taxon>Alphaproteobacteria</taxon>
        <taxon>Sphingomonadales</taxon>
        <taxon>Sphingosinicellaceae</taxon>
        <taxon>Sphingoaurantiacus</taxon>
    </lineage>
</organism>
<dbReference type="InterPro" id="IPR006016">
    <property type="entry name" value="UspA"/>
</dbReference>
<protein>
    <submittedName>
        <fullName evidence="2">Universal stress protein</fullName>
    </submittedName>
</protein>
<accession>A0ABV7X589</accession>
<evidence type="ECO:0000259" key="1">
    <source>
        <dbReference type="Pfam" id="PF00582"/>
    </source>
</evidence>
<dbReference type="Proteomes" id="UP001595615">
    <property type="component" value="Unassembled WGS sequence"/>
</dbReference>
<dbReference type="Pfam" id="PF00582">
    <property type="entry name" value="Usp"/>
    <property type="match status" value="1"/>
</dbReference>
<feature type="domain" description="UspA" evidence="1">
    <location>
        <begin position="97"/>
        <end position="221"/>
    </location>
</feature>
<dbReference type="RefSeq" id="WP_380855984.1">
    <property type="nucleotide sequence ID" value="NZ_JBHRXV010000001.1"/>
</dbReference>
<comment type="caution">
    <text evidence="2">The sequence shown here is derived from an EMBL/GenBank/DDBJ whole genome shotgun (WGS) entry which is preliminary data.</text>
</comment>
<dbReference type="SUPFAM" id="SSF52402">
    <property type="entry name" value="Adenine nucleotide alpha hydrolases-like"/>
    <property type="match status" value="1"/>
</dbReference>
<gene>
    <name evidence="2" type="ORF">ACFOMD_01955</name>
</gene>
<evidence type="ECO:0000313" key="2">
    <source>
        <dbReference type="EMBL" id="MFC3711315.1"/>
    </source>
</evidence>
<keyword evidence="3" id="KW-1185">Reference proteome</keyword>
<sequence length="226" mass="23674">MVSPPLHPRWLARPRTLLLAAPEHSPAAARAAQLAARWQAAVVPLPDDDPDAIAAEVARATADLIIADGLSPEIERLACASPRPLLAVKTPPAGPHRKLLVAVDHSARGARSLDLLQAFPDAAIELVHAYHLPFRDVVGADPALPAGLEHTPTPPPLALRGFRVDNRLGTPEKLLVEAVTTGAHDLAIVATHGAHDLGVSLIGRTAAALLAGLPCDVLMVPTADRR</sequence>
<dbReference type="Gene3D" id="3.40.50.12370">
    <property type="match status" value="1"/>
</dbReference>
<proteinExistence type="predicted"/>
<reference evidence="3" key="1">
    <citation type="journal article" date="2019" name="Int. J. Syst. Evol. Microbiol.">
        <title>The Global Catalogue of Microorganisms (GCM) 10K type strain sequencing project: providing services to taxonomists for standard genome sequencing and annotation.</title>
        <authorList>
            <consortium name="The Broad Institute Genomics Platform"/>
            <consortium name="The Broad Institute Genome Sequencing Center for Infectious Disease"/>
            <person name="Wu L."/>
            <person name="Ma J."/>
        </authorList>
    </citation>
    <scope>NUCLEOTIDE SEQUENCE [LARGE SCALE GENOMIC DNA]</scope>
    <source>
        <strain evidence="3">KCTC 42644</strain>
    </source>
</reference>
<evidence type="ECO:0000313" key="3">
    <source>
        <dbReference type="Proteomes" id="UP001595615"/>
    </source>
</evidence>
<name>A0ABV7X589_9SPHN</name>
<dbReference type="EMBL" id="JBHRXV010000001">
    <property type="protein sequence ID" value="MFC3711315.1"/>
    <property type="molecule type" value="Genomic_DNA"/>
</dbReference>